<dbReference type="Gene3D" id="3.90.1150.10">
    <property type="entry name" value="Aspartate Aminotransferase, domain 1"/>
    <property type="match status" value="1"/>
</dbReference>
<dbReference type="RefSeq" id="WP_073030106.1">
    <property type="nucleotide sequence ID" value="NZ_FQXJ01000008.1"/>
</dbReference>
<feature type="domain" description="Aminotransferase class I/classII large" evidence="4">
    <location>
        <begin position="43"/>
        <end position="385"/>
    </location>
</feature>
<name>A0A1M5YM72_9FIRM</name>
<evidence type="ECO:0000256" key="2">
    <source>
        <dbReference type="ARBA" id="ARBA00011738"/>
    </source>
</evidence>
<evidence type="ECO:0000313" key="6">
    <source>
        <dbReference type="Proteomes" id="UP000183954"/>
    </source>
</evidence>
<dbReference type="InterPro" id="IPR015424">
    <property type="entry name" value="PyrdxlP-dep_Trfase"/>
</dbReference>
<keyword evidence="6" id="KW-1185">Reference proteome</keyword>
<dbReference type="Pfam" id="PF00155">
    <property type="entry name" value="Aminotran_1_2"/>
    <property type="match status" value="1"/>
</dbReference>
<evidence type="ECO:0000256" key="1">
    <source>
        <dbReference type="ARBA" id="ARBA00001933"/>
    </source>
</evidence>
<dbReference type="InterPro" id="IPR004839">
    <property type="entry name" value="Aminotransferase_I/II_large"/>
</dbReference>
<dbReference type="AlphaFoldDB" id="A0A1M5YM72"/>
<gene>
    <name evidence="5" type="ORF">SAMN02746098_02545</name>
</gene>
<proteinExistence type="predicted"/>
<dbReference type="PANTHER" id="PTHR13693">
    <property type="entry name" value="CLASS II AMINOTRANSFERASE/8-AMINO-7-OXONONANOATE SYNTHASE"/>
    <property type="match status" value="1"/>
</dbReference>
<organism evidence="5 6">
    <name type="scientific">Desulfosporosinus lacus DSM 15449</name>
    <dbReference type="NCBI Taxonomy" id="1121420"/>
    <lineage>
        <taxon>Bacteria</taxon>
        <taxon>Bacillati</taxon>
        <taxon>Bacillota</taxon>
        <taxon>Clostridia</taxon>
        <taxon>Eubacteriales</taxon>
        <taxon>Desulfitobacteriaceae</taxon>
        <taxon>Desulfosporosinus</taxon>
    </lineage>
</organism>
<dbReference type="EMBL" id="FQXJ01000008">
    <property type="protein sequence ID" value="SHI12999.1"/>
    <property type="molecule type" value="Genomic_DNA"/>
</dbReference>
<dbReference type="Gene3D" id="3.40.640.10">
    <property type="entry name" value="Type I PLP-dependent aspartate aminotransferase-like (Major domain)"/>
    <property type="match status" value="1"/>
</dbReference>
<dbReference type="SUPFAM" id="SSF53383">
    <property type="entry name" value="PLP-dependent transferases"/>
    <property type="match status" value="1"/>
</dbReference>
<dbReference type="GO" id="GO:0030170">
    <property type="term" value="F:pyridoxal phosphate binding"/>
    <property type="evidence" value="ECO:0007669"/>
    <property type="project" value="InterPro"/>
</dbReference>
<sequence length="391" mass="43052">MDLRDFYSRLSVDESLAEVMGYNPYYQKIDSGLNARILVNGHEMIDLASNNYLGLAADNRVKQAAMEAIKKYGVSLCGTPIATGYIDLFQRLEKKLSHFVGLEETIILPSCYQANNGLFNCIAGPKDLIIVDRLVHSSLIEGIKSTGSKIRPFLHNNLEHLEGILQRSIGYRQVFVVTESVFSTEGSIAPFKEIVQLCEKYEAMPIIDDSHGIGVLGKSGRGILEEQRIAGYRGIYTASLGKAIANSGGMISGEKKLINYLKYYCSHLVYSTALTPAVLAGISEVLDIIHSEFSEIKEKLINKQRQIYKALLEGGFKVVSSEAPINSIQTGSKEATFILNRKLYEKGILSTPFIEPAVPINEGRVRLIASVSLSQDTVDEAVAIIKRIGHS</sequence>
<dbReference type="STRING" id="1121420.SAMN02746098_02545"/>
<evidence type="ECO:0000259" key="4">
    <source>
        <dbReference type="Pfam" id="PF00155"/>
    </source>
</evidence>
<evidence type="ECO:0000256" key="3">
    <source>
        <dbReference type="ARBA" id="ARBA00022679"/>
    </source>
</evidence>
<dbReference type="InterPro" id="IPR015421">
    <property type="entry name" value="PyrdxlP-dep_Trfase_major"/>
</dbReference>
<reference evidence="6" key="1">
    <citation type="submission" date="2016-11" db="EMBL/GenBank/DDBJ databases">
        <authorList>
            <person name="Varghese N."/>
            <person name="Submissions S."/>
        </authorList>
    </citation>
    <scope>NUCLEOTIDE SEQUENCE [LARGE SCALE GENOMIC DNA]</scope>
    <source>
        <strain evidence="6">DSM 15449</strain>
    </source>
</reference>
<dbReference type="InterPro" id="IPR015422">
    <property type="entry name" value="PyrdxlP-dep_Trfase_small"/>
</dbReference>
<evidence type="ECO:0000313" key="5">
    <source>
        <dbReference type="EMBL" id="SHI12999.1"/>
    </source>
</evidence>
<dbReference type="Proteomes" id="UP000183954">
    <property type="component" value="Unassembled WGS sequence"/>
</dbReference>
<keyword evidence="3 5" id="KW-0808">Transferase</keyword>
<protein>
    <submittedName>
        <fullName evidence="5">Glycine C-acetyltransferase</fullName>
    </submittedName>
</protein>
<dbReference type="GO" id="GO:0016740">
    <property type="term" value="F:transferase activity"/>
    <property type="evidence" value="ECO:0007669"/>
    <property type="project" value="UniProtKB-KW"/>
</dbReference>
<comment type="cofactor">
    <cofactor evidence="1">
        <name>pyridoxal 5'-phosphate</name>
        <dbReference type="ChEBI" id="CHEBI:597326"/>
    </cofactor>
</comment>
<accession>A0A1M5YM72</accession>
<comment type="subunit">
    <text evidence="2">Homodimer.</text>
</comment>
<dbReference type="InterPro" id="IPR050087">
    <property type="entry name" value="AON_synthase_class-II"/>
</dbReference>
<dbReference type="OrthoDB" id="9807157at2"/>